<protein>
    <recommendedName>
        <fullName evidence="1">Mor transcription activator domain-containing protein</fullName>
    </recommendedName>
</protein>
<feature type="domain" description="Mor transcription activator" evidence="1">
    <location>
        <begin position="46"/>
        <end position="155"/>
    </location>
</feature>
<dbReference type="Proteomes" id="UP000514752">
    <property type="component" value="Chromosome"/>
</dbReference>
<evidence type="ECO:0000313" key="2">
    <source>
        <dbReference type="EMBL" id="QMT39977.1"/>
    </source>
</evidence>
<accession>A0A7D7N8H7</accession>
<evidence type="ECO:0000313" key="3">
    <source>
        <dbReference type="Proteomes" id="UP000514752"/>
    </source>
</evidence>
<dbReference type="KEGG" id="nsg:H3L94_08970"/>
<dbReference type="SUPFAM" id="SSF46689">
    <property type="entry name" value="Homeodomain-like"/>
    <property type="match status" value="1"/>
</dbReference>
<sequence length="156" mass="17621">MAAFDEYDEQDFAAVRHLLPGSVLEMVTLIGAEPTLALLRAYGGTTFPVSKNVRKLGRATHAALAEVVGERAADKLCEQFGDREKLWLPKCERAVRELRDRKIRRQFDELTGKDGMTAFWAVQNLAASHRLTDRTVWDILNRTDQTQTADVQDSLF</sequence>
<name>A0A7D7N8H7_9NEIS</name>
<dbReference type="RefSeq" id="WP_182121735.1">
    <property type="nucleotide sequence ID" value="NZ_CP059567.1"/>
</dbReference>
<evidence type="ECO:0000259" key="1">
    <source>
        <dbReference type="Pfam" id="PF08765"/>
    </source>
</evidence>
<dbReference type="Pfam" id="PF08765">
    <property type="entry name" value="Mor"/>
    <property type="match status" value="1"/>
</dbReference>
<dbReference type="InterPro" id="IPR009057">
    <property type="entry name" value="Homeodomain-like_sf"/>
</dbReference>
<dbReference type="AlphaFoldDB" id="A0A7D7N8H7"/>
<gene>
    <name evidence="2" type="ORF">H3L94_08970</name>
</gene>
<reference evidence="2 3" key="1">
    <citation type="submission" date="2020-07" db="EMBL/GenBank/DDBJ databases">
        <title>Genomic diversity of species in the Neisseriaceae family.</title>
        <authorList>
            <person name="Vincent A.T."/>
            <person name="Bernet E."/>
            <person name="Veyrier F.J."/>
        </authorList>
    </citation>
    <scope>NUCLEOTIDE SEQUENCE [LARGE SCALE GENOMIC DNA]</scope>
    <source>
        <strain evidence="2 3">DSM 22244</strain>
    </source>
</reference>
<dbReference type="Gene3D" id="1.10.10.60">
    <property type="entry name" value="Homeodomain-like"/>
    <property type="match status" value="1"/>
</dbReference>
<organism evidence="2 3">
    <name type="scientific">Neisseria shayeganii</name>
    <dbReference type="NCBI Taxonomy" id="607712"/>
    <lineage>
        <taxon>Bacteria</taxon>
        <taxon>Pseudomonadati</taxon>
        <taxon>Pseudomonadota</taxon>
        <taxon>Betaproteobacteria</taxon>
        <taxon>Neisseriales</taxon>
        <taxon>Neisseriaceae</taxon>
        <taxon>Neisseria</taxon>
    </lineage>
</organism>
<proteinExistence type="predicted"/>
<dbReference type="EMBL" id="CP059567">
    <property type="protein sequence ID" value="QMT39977.1"/>
    <property type="molecule type" value="Genomic_DNA"/>
</dbReference>
<dbReference type="InterPro" id="IPR014875">
    <property type="entry name" value="Mor_transcription_activator"/>
</dbReference>